<dbReference type="Proteomes" id="UP000245712">
    <property type="component" value="Unassembled WGS sequence"/>
</dbReference>
<evidence type="ECO:0000313" key="2">
    <source>
        <dbReference type="Proteomes" id="UP000245712"/>
    </source>
</evidence>
<keyword evidence="2" id="KW-1185">Reference proteome</keyword>
<dbReference type="EMBL" id="QEOB01000027">
    <property type="protein sequence ID" value="PVX71836.1"/>
    <property type="molecule type" value="Genomic_DNA"/>
</dbReference>
<evidence type="ECO:0000313" key="1">
    <source>
        <dbReference type="EMBL" id="PVX71836.1"/>
    </source>
</evidence>
<gene>
    <name evidence="1" type="ORF">C7402_12799</name>
</gene>
<protein>
    <submittedName>
        <fullName evidence="1">Uncharacterized protein</fullName>
    </submittedName>
</protein>
<comment type="caution">
    <text evidence="1">The sequence shown here is derived from an EMBL/GenBank/DDBJ whole genome shotgun (WGS) entry which is preliminary data.</text>
</comment>
<dbReference type="RefSeq" id="WP_165842094.1">
    <property type="nucleotide sequence ID" value="NZ_QEOB01000027.1"/>
</dbReference>
<accession>A0ABX5KC45</accession>
<name>A0ABX5KC45_9BURK</name>
<reference evidence="1 2" key="1">
    <citation type="submission" date="2018-05" db="EMBL/GenBank/DDBJ databases">
        <title>Genomic Encyclopedia of Type Strains, Phase IV (KMG-V): Genome sequencing to study the core and pangenomes of soil and plant-associated prokaryotes.</title>
        <authorList>
            <person name="Whitman W."/>
        </authorList>
    </citation>
    <scope>NUCLEOTIDE SEQUENCE [LARGE SCALE GENOMIC DNA]</scope>
    <source>
        <strain evidence="1 2">SCZa-39</strain>
    </source>
</reference>
<organism evidence="1 2">
    <name type="scientific">Paraburkholderia unamae</name>
    <dbReference type="NCBI Taxonomy" id="219649"/>
    <lineage>
        <taxon>Bacteria</taxon>
        <taxon>Pseudomonadati</taxon>
        <taxon>Pseudomonadota</taxon>
        <taxon>Betaproteobacteria</taxon>
        <taxon>Burkholderiales</taxon>
        <taxon>Burkholderiaceae</taxon>
        <taxon>Paraburkholderia</taxon>
    </lineage>
</organism>
<sequence length="50" mass="5174">MSTIIIDDIAYGLTALSGAAKPQLANVQAADAEIQRLQAQLAIAPPARGR</sequence>
<proteinExistence type="predicted"/>